<gene>
    <name evidence="2" type="ORF">FCM35_KLT02676</name>
</gene>
<keyword evidence="3" id="KW-1185">Reference proteome</keyword>
<dbReference type="PANTHER" id="PTHR34055:SF1">
    <property type="entry name" value="EXPRESSED PROTEIN"/>
    <property type="match status" value="1"/>
</dbReference>
<dbReference type="PANTHER" id="PTHR34055">
    <property type="entry name" value="OS09G0491596 PROTEIN"/>
    <property type="match status" value="1"/>
</dbReference>
<feature type="compositionally biased region" description="Basic and acidic residues" evidence="1">
    <location>
        <begin position="55"/>
        <end position="85"/>
    </location>
</feature>
<feature type="compositionally biased region" description="Polar residues" evidence="1">
    <location>
        <begin position="11"/>
        <end position="21"/>
    </location>
</feature>
<feature type="region of interest" description="Disordered" evidence="1">
    <location>
        <begin position="1"/>
        <end position="129"/>
    </location>
</feature>
<dbReference type="OrthoDB" id="693270at2759"/>
<feature type="compositionally biased region" description="Basic residues" evidence="1">
    <location>
        <begin position="108"/>
        <end position="117"/>
    </location>
</feature>
<accession>A0A833QRM8</accession>
<reference evidence="2" key="1">
    <citation type="submission" date="2020-01" db="EMBL/GenBank/DDBJ databases">
        <title>Genome sequence of Kobresia littledalei, the first chromosome-level genome in the family Cyperaceae.</title>
        <authorList>
            <person name="Qu G."/>
        </authorList>
    </citation>
    <scope>NUCLEOTIDE SEQUENCE</scope>
    <source>
        <strain evidence="2">C.B.Clarke</strain>
        <tissue evidence="2">Leaf</tissue>
    </source>
</reference>
<name>A0A833QRM8_9POAL</name>
<dbReference type="AlphaFoldDB" id="A0A833QRM8"/>
<proteinExistence type="predicted"/>
<dbReference type="Proteomes" id="UP000623129">
    <property type="component" value="Unassembled WGS sequence"/>
</dbReference>
<feature type="compositionally biased region" description="Basic residues" evidence="1">
    <location>
        <begin position="1"/>
        <end position="10"/>
    </location>
</feature>
<sequence length="129" mass="14376">MGRGKAKGRKSTTAATKNKIANNEEKSVQPVRKRGRPQKPSKDEAVLEKTQIIELKTEDFNTKPQEEIKEKEKHHTNETERKLDGENSNLTDDDNGSGFMANGFRSIGSRRKNKNPKRAAGVGIAVECN</sequence>
<comment type="caution">
    <text evidence="2">The sequence shown here is derived from an EMBL/GenBank/DDBJ whole genome shotgun (WGS) entry which is preliminary data.</text>
</comment>
<protein>
    <submittedName>
        <fullName evidence="2">Uncharacterized protein</fullName>
    </submittedName>
</protein>
<organism evidence="2 3">
    <name type="scientific">Carex littledalei</name>
    <dbReference type="NCBI Taxonomy" id="544730"/>
    <lineage>
        <taxon>Eukaryota</taxon>
        <taxon>Viridiplantae</taxon>
        <taxon>Streptophyta</taxon>
        <taxon>Embryophyta</taxon>
        <taxon>Tracheophyta</taxon>
        <taxon>Spermatophyta</taxon>
        <taxon>Magnoliopsida</taxon>
        <taxon>Liliopsida</taxon>
        <taxon>Poales</taxon>
        <taxon>Cyperaceae</taxon>
        <taxon>Cyperoideae</taxon>
        <taxon>Cariceae</taxon>
        <taxon>Carex</taxon>
        <taxon>Carex subgen. Euthyceras</taxon>
    </lineage>
</organism>
<evidence type="ECO:0000313" key="2">
    <source>
        <dbReference type="EMBL" id="KAF3331270.1"/>
    </source>
</evidence>
<evidence type="ECO:0000256" key="1">
    <source>
        <dbReference type="SAM" id="MobiDB-lite"/>
    </source>
</evidence>
<evidence type="ECO:0000313" key="3">
    <source>
        <dbReference type="Proteomes" id="UP000623129"/>
    </source>
</evidence>
<dbReference type="EMBL" id="SWLB01000012">
    <property type="protein sequence ID" value="KAF3331270.1"/>
    <property type="molecule type" value="Genomic_DNA"/>
</dbReference>